<evidence type="ECO:0000313" key="1">
    <source>
        <dbReference type="EMBL" id="QSO48770.1"/>
    </source>
</evidence>
<keyword evidence="2" id="KW-1185">Reference proteome</keyword>
<dbReference type="Proteomes" id="UP000663505">
    <property type="component" value="Chromosome"/>
</dbReference>
<sequence length="70" mass="7712">MFIIQCSKCGKVQQWKTASQVGRMEIEDSGSVVICACGHGIAEDAGHDALREFNLPTGYRDDDDPLDPRE</sequence>
<dbReference type="EMBL" id="CP071182">
    <property type="protein sequence ID" value="QSO48770.1"/>
    <property type="molecule type" value="Genomic_DNA"/>
</dbReference>
<evidence type="ECO:0000313" key="2">
    <source>
        <dbReference type="Proteomes" id="UP000663505"/>
    </source>
</evidence>
<dbReference type="AlphaFoldDB" id="A0A9X7Z8T0"/>
<name>A0A9X7Z8T0_9BACL</name>
<organism evidence="1 2">
    <name type="scientific">Alicyclobacillus mengziensis</name>
    <dbReference type="NCBI Taxonomy" id="2931921"/>
    <lineage>
        <taxon>Bacteria</taxon>
        <taxon>Bacillati</taxon>
        <taxon>Bacillota</taxon>
        <taxon>Bacilli</taxon>
        <taxon>Bacillales</taxon>
        <taxon>Alicyclobacillaceae</taxon>
        <taxon>Alicyclobacillus</taxon>
    </lineage>
</organism>
<reference evidence="1 2" key="1">
    <citation type="submission" date="2021-02" db="EMBL/GenBank/DDBJ databases">
        <title>Alicyclobacillus curvatus sp. nov. and Alicyclobacillus mengziensis sp. nov., two acidophilic bacteria isolated from acid mine drainage.</title>
        <authorList>
            <person name="Huang Y."/>
        </authorList>
    </citation>
    <scope>NUCLEOTIDE SEQUENCE [LARGE SCALE GENOMIC DNA]</scope>
    <source>
        <strain evidence="1 2">S30H14</strain>
    </source>
</reference>
<dbReference type="KEGG" id="afx:JZ786_07375"/>
<accession>A0A9X7Z8T0</accession>
<gene>
    <name evidence="1" type="ORF">JZ786_07375</name>
</gene>
<protein>
    <submittedName>
        <fullName evidence="1">Uncharacterized protein</fullName>
    </submittedName>
</protein>
<dbReference type="RefSeq" id="WP_206658085.1">
    <property type="nucleotide sequence ID" value="NZ_CP071182.1"/>
</dbReference>
<proteinExistence type="predicted"/>